<keyword evidence="1" id="KW-0539">Nucleus</keyword>
<evidence type="ECO:0000313" key="4">
    <source>
        <dbReference type="EMBL" id="KAK9770709.1"/>
    </source>
</evidence>
<dbReference type="SMART" id="SM00066">
    <property type="entry name" value="GAL4"/>
    <property type="match status" value="1"/>
</dbReference>
<dbReference type="PROSITE" id="PS00463">
    <property type="entry name" value="ZN2_CY6_FUNGAL_1"/>
    <property type="match status" value="1"/>
</dbReference>
<keyword evidence="5" id="KW-1185">Reference proteome</keyword>
<dbReference type="InterPro" id="IPR001138">
    <property type="entry name" value="Zn2Cys6_DnaBD"/>
</dbReference>
<dbReference type="CDD" id="cd00067">
    <property type="entry name" value="GAL4"/>
    <property type="match status" value="1"/>
</dbReference>
<evidence type="ECO:0000256" key="2">
    <source>
        <dbReference type="SAM" id="MobiDB-lite"/>
    </source>
</evidence>
<protein>
    <submittedName>
        <fullName evidence="4">Sterol uptake control protein 2</fullName>
    </submittedName>
</protein>
<dbReference type="PANTHER" id="PTHR47784:SF5">
    <property type="entry name" value="STEROL UPTAKE CONTROL PROTEIN 2"/>
    <property type="match status" value="1"/>
</dbReference>
<dbReference type="InterPro" id="IPR053157">
    <property type="entry name" value="Sterol_Uptake_Regulator"/>
</dbReference>
<feature type="compositionally biased region" description="Polar residues" evidence="2">
    <location>
        <begin position="63"/>
        <end position="75"/>
    </location>
</feature>
<dbReference type="Gene3D" id="4.10.240.10">
    <property type="entry name" value="Zn(2)-C6 fungal-type DNA-binding domain"/>
    <property type="match status" value="1"/>
</dbReference>
<sequence length="402" mass="45643">MKRLGYRKSRTGCAHCKQRRVKCDEVRPTCGACRKHKLTCNLDSVVPHRKSALDTRSRFPRVQSLSTPLPNQTKYSPGYKRDAESNSQSGDNLISDAELIHHWTISTYRTISTRPEVRDIIQKEVPKEAFRHKFLLHQILALTGYHIAYSNRSQRLTYHLKCSQHQEQALSGLTQALPDAITDVNCHAVYLASVFLALTAFSSFPAYERFNHSFSLIENLMDIFILINGTKTVFQSGKQYLHQGPFKALSGGTVVKQASRDNTAMEDVMQALTIAKKRIEDPQWETDPCNEYDMRNLRSGFLKLSLIIEDSTVTNGNASTAEYMTAIVWPMMLSSEMIAWLRLEPPAALLLLSYYASVLSIAGDDFWFFEGWGEALAIYTMKRLEVTQWAKLLPNNTLANFS</sequence>
<reference evidence="4 5" key="1">
    <citation type="submission" date="2024-02" db="EMBL/GenBank/DDBJ databases">
        <title>First draft genome assembly of two strains of Seiridium cardinale.</title>
        <authorList>
            <person name="Emiliani G."/>
            <person name="Scali E."/>
        </authorList>
    </citation>
    <scope>NUCLEOTIDE SEQUENCE [LARGE SCALE GENOMIC DNA]</scope>
    <source>
        <strain evidence="4 5">BM-138-000479</strain>
    </source>
</reference>
<dbReference type="Proteomes" id="UP001465668">
    <property type="component" value="Unassembled WGS sequence"/>
</dbReference>
<dbReference type="InterPro" id="IPR036864">
    <property type="entry name" value="Zn2-C6_fun-type_DNA-bd_sf"/>
</dbReference>
<feature type="domain" description="Zn(2)-C6 fungal-type" evidence="3">
    <location>
        <begin position="12"/>
        <end position="42"/>
    </location>
</feature>
<evidence type="ECO:0000259" key="3">
    <source>
        <dbReference type="PROSITE" id="PS50048"/>
    </source>
</evidence>
<accession>A0ABR2XAC6</accession>
<gene>
    <name evidence="4" type="ORF">SCAR479_12598</name>
</gene>
<dbReference type="Pfam" id="PF00172">
    <property type="entry name" value="Zn_clus"/>
    <property type="match status" value="1"/>
</dbReference>
<feature type="region of interest" description="Disordered" evidence="2">
    <location>
        <begin position="53"/>
        <end position="90"/>
    </location>
</feature>
<dbReference type="SUPFAM" id="SSF57701">
    <property type="entry name" value="Zn2/Cys6 DNA-binding domain"/>
    <property type="match status" value="1"/>
</dbReference>
<evidence type="ECO:0000313" key="5">
    <source>
        <dbReference type="Proteomes" id="UP001465668"/>
    </source>
</evidence>
<comment type="caution">
    <text evidence="4">The sequence shown here is derived from an EMBL/GenBank/DDBJ whole genome shotgun (WGS) entry which is preliminary data.</text>
</comment>
<dbReference type="EMBL" id="JARVKM010000087">
    <property type="protein sequence ID" value="KAK9770709.1"/>
    <property type="molecule type" value="Genomic_DNA"/>
</dbReference>
<evidence type="ECO:0000256" key="1">
    <source>
        <dbReference type="ARBA" id="ARBA00023242"/>
    </source>
</evidence>
<dbReference type="PANTHER" id="PTHR47784">
    <property type="entry name" value="STEROL UPTAKE CONTROL PROTEIN 2"/>
    <property type="match status" value="1"/>
</dbReference>
<dbReference type="PROSITE" id="PS50048">
    <property type="entry name" value="ZN2_CY6_FUNGAL_2"/>
    <property type="match status" value="1"/>
</dbReference>
<organism evidence="4 5">
    <name type="scientific">Seiridium cardinale</name>
    <dbReference type="NCBI Taxonomy" id="138064"/>
    <lineage>
        <taxon>Eukaryota</taxon>
        <taxon>Fungi</taxon>
        <taxon>Dikarya</taxon>
        <taxon>Ascomycota</taxon>
        <taxon>Pezizomycotina</taxon>
        <taxon>Sordariomycetes</taxon>
        <taxon>Xylariomycetidae</taxon>
        <taxon>Amphisphaeriales</taxon>
        <taxon>Sporocadaceae</taxon>
        <taxon>Seiridium</taxon>
    </lineage>
</organism>
<proteinExistence type="predicted"/>
<name>A0ABR2XAC6_9PEZI</name>